<dbReference type="AlphaFoldDB" id="A0A0E0HCL0"/>
<sequence>MARRSEDGSGNREEHGRSSWRPTARGAATKLVVRRQGELRRLGPRAADLVARKSWAVGDGEGTDPAVGGEGEGGRGGRGGFGSGERRGGQSRGREGHVRRMRGWEGRDRQIYDQEEHERWAAKERGSRGGCHDDDGRAPKFPVASSNPLPSPRSNVWWRYSAGLSTTAMTIQSS</sequence>
<protein>
    <submittedName>
        <fullName evidence="2">Uncharacterized protein</fullName>
    </submittedName>
</protein>
<feature type="compositionally biased region" description="Basic and acidic residues" evidence="1">
    <location>
        <begin position="1"/>
        <end position="17"/>
    </location>
</feature>
<accession>A0A0E0HCL0</accession>
<feature type="compositionally biased region" description="Basic and acidic residues" evidence="1">
    <location>
        <begin position="84"/>
        <end position="138"/>
    </location>
</feature>
<reference evidence="2" key="2">
    <citation type="submission" date="2018-04" db="EMBL/GenBank/DDBJ databases">
        <title>OnivRS2 (Oryza nivara Reference Sequence Version 2).</title>
        <authorList>
            <person name="Zhang J."/>
            <person name="Kudrna D."/>
            <person name="Lee S."/>
            <person name="Talag J."/>
            <person name="Rajasekar S."/>
            <person name="Welchert J."/>
            <person name="Hsing Y.-I."/>
            <person name="Wing R.A."/>
        </authorList>
    </citation>
    <scope>NUCLEOTIDE SEQUENCE [LARGE SCALE GENOMIC DNA]</scope>
    <source>
        <strain evidence="2">SL10</strain>
    </source>
</reference>
<feature type="compositionally biased region" description="Polar residues" evidence="1">
    <location>
        <begin position="144"/>
        <end position="154"/>
    </location>
</feature>
<evidence type="ECO:0000313" key="3">
    <source>
        <dbReference type="Proteomes" id="UP000006591"/>
    </source>
</evidence>
<proteinExistence type="predicted"/>
<dbReference type="EnsemblPlants" id="ONIVA05G12060.1">
    <property type="protein sequence ID" value="ONIVA05G12060.1"/>
    <property type="gene ID" value="ONIVA05G12060"/>
</dbReference>
<dbReference type="Proteomes" id="UP000006591">
    <property type="component" value="Chromosome 5"/>
</dbReference>
<organism evidence="2">
    <name type="scientific">Oryza nivara</name>
    <name type="common">Indian wild rice</name>
    <name type="synonym">Oryza sativa f. spontanea</name>
    <dbReference type="NCBI Taxonomy" id="4536"/>
    <lineage>
        <taxon>Eukaryota</taxon>
        <taxon>Viridiplantae</taxon>
        <taxon>Streptophyta</taxon>
        <taxon>Embryophyta</taxon>
        <taxon>Tracheophyta</taxon>
        <taxon>Spermatophyta</taxon>
        <taxon>Magnoliopsida</taxon>
        <taxon>Liliopsida</taxon>
        <taxon>Poales</taxon>
        <taxon>Poaceae</taxon>
        <taxon>BOP clade</taxon>
        <taxon>Oryzoideae</taxon>
        <taxon>Oryzeae</taxon>
        <taxon>Oryzinae</taxon>
        <taxon>Oryza</taxon>
    </lineage>
</organism>
<keyword evidence="3" id="KW-1185">Reference proteome</keyword>
<dbReference type="HOGENOM" id="CLU_1549973_0_0_1"/>
<feature type="region of interest" description="Disordered" evidence="1">
    <location>
        <begin position="1"/>
        <end position="155"/>
    </location>
</feature>
<reference evidence="2" key="1">
    <citation type="submission" date="2015-04" db="UniProtKB">
        <authorList>
            <consortium name="EnsemblPlants"/>
        </authorList>
    </citation>
    <scope>IDENTIFICATION</scope>
    <source>
        <strain evidence="2">SL10</strain>
    </source>
</reference>
<feature type="compositionally biased region" description="Gly residues" evidence="1">
    <location>
        <begin position="68"/>
        <end position="83"/>
    </location>
</feature>
<dbReference type="Gramene" id="ONIVA05G12060.1">
    <property type="protein sequence ID" value="ONIVA05G12060.1"/>
    <property type="gene ID" value="ONIVA05G12060"/>
</dbReference>
<evidence type="ECO:0000313" key="2">
    <source>
        <dbReference type="EnsemblPlants" id="ONIVA05G12060.1"/>
    </source>
</evidence>
<name>A0A0E0HCL0_ORYNI</name>
<evidence type="ECO:0000256" key="1">
    <source>
        <dbReference type="SAM" id="MobiDB-lite"/>
    </source>
</evidence>